<organism evidence="1 3">
    <name type="scientific">Oryza sativa subsp. japonica</name>
    <name type="common">Rice</name>
    <dbReference type="NCBI Taxonomy" id="39947"/>
    <lineage>
        <taxon>Eukaryota</taxon>
        <taxon>Viridiplantae</taxon>
        <taxon>Streptophyta</taxon>
        <taxon>Embryophyta</taxon>
        <taxon>Tracheophyta</taxon>
        <taxon>Spermatophyta</taxon>
        <taxon>Magnoliopsida</taxon>
        <taxon>Liliopsida</taxon>
        <taxon>Poales</taxon>
        <taxon>Poaceae</taxon>
        <taxon>BOP clade</taxon>
        <taxon>Oryzoideae</taxon>
        <taxon>Oryzeae</taxon>
        <taxon>Oryzinae</taxon>
        <taxon>Oryza</taxon>
        <taxon>Oryza sativa</taxon>
    </lineage>
</organism>
<proteinExistence type="predicted"/>
<evidence type="ECO:0000313" key="1">
    <source>
        <dbReference type="EMBL" id="BAD17068.1"/>
    </source>
</evidence>
<gene>
    <name evidence="1" type="ORF">P0470A03.24</name>
    <name evidence="2" type="ORF">P0495C02.2</name>
</gene>
<dbReference type="EMBL" id="AP004779">
    <property type="protein sequence ID" value="BAD17068.1"/>
    <property type="molecule type" value="Genomic_DNA"/>
</dbReference>
<protein>
    <submittedName>
        <fullName evidence="1">Uncharacterized protein</fullName>
    </submittedName>
</protein>
<dbReference type="AlphaFoldDB" id="Q6Z8B2"/>
<name>Q6Z8B2_ORYSJ</name>
<reference evidence="3" key="3">
    <citation type="journal article" date="2005" name="Nature">
        <title>The map-based sequence of the rice genome.</title>
        <authorList>
            <consortium name="International rice genome sequencing project (IRGSP)"/>
            <person name="Matsumoto T."/>
            <person name="Wu J."/>
            <person name="Kanamori H."/>
            <person name="Katayose Y."/>
            <person name="Fujisawa M."/>
            <person name="Namiki N."/>
            <person name="Mizuno H."/>
            <person name="Yamamoto K."/>
            <person name="Antonio B.A."/>
            <person name="Baba T."/>
            <person name="Sakata K."/>
            <person name="Nagamura Y."/>
            <person name="Aoki H."/>
            <person name="Arikawa K."/>
            <person name="Arita K."/>
            <person name="Bito T."/>
            <person name="Chiden Y."/>
            <person name="Fujitsuka N."/>
            <person name="Fukunaka R."/>
            <person name="Hamada M."/>
            <person name="Harada C."/>
            <person name="Hayashi A."/>
            <person name="Hijishita S."/>
            <person name="Honda M."/>
            <person name="Hosokawa S."/>
            <person name="Ichikawa Y."/>
            <person name="Idonuma A."/>
            <person name="Iijima M."/>
            <person name="Ikeda M."/>
            <person name="Ikeno M."/>
            <person name="Ito K."/>
            <person name="Ito S."/>
            <person name="Ito T."/>
            <person name="Ito Y."/>
            <person name="Ito Y."/>
            <person name="Iwabuchi A."/>
            <person name="Kamiya K."/>
            <person name="Karasawa W."/>
            <person name="Kurita K."/>
            <person name="Katagiri S."/>
            <person name="Kikuta A."/>
            <person name="Kobayashi H."/>
            <person name="Kobayashi N."/>
            <person name="Machita K."/>
            <person name="Maehara T."/>
            <person name="Masukawa M."/>
            <person name="Mizubayashi T."/>
            <person name="Mukai Y."/>
            <person name="Nagasaki H."/>
            <person name="Nagata Y."/>
            <person name="Naito S."/>
            <person name="Nakashima M."/>
            <person name="Nakama Y."/>
            <person name="Nakamichi Y."/>
            <person name="Nakamura M."/>
            <person name="Meguro A."/>
            <person name="Negishi M."/>
            <person name="Ohta I."/>
            <person name="Ohta T."/>
            <person name="Okamoto M."/>
            <person name="Ono N."/>
            <person name="Saji S."/>
            <person name="Sakaguchi M."/>
            <person name="Sakai K."/>
            <person name="Shibata M."/>
            <person name="Shimokawa T."/>
            <person name="Song J."/>
            <person name="Takazaki Y."/>
            <person name="Terasawa K."/>
            <person name="Tsugane M."/>
            <person name="Tsuji K."/>
            <person name="Ueda S."/>
            <person name="Waki K."/>
            <person name="Yamagata H."/>
            <person name="Yamamoto M."/>
            <person name="Yamamoto S."/>
            <person name="Yamane H."/>
            <person name="Yoshiki S."/>
            <person name="Yoshihara R."/>
            <person name="Yukawa K."/>
            <person name="Zhong H."/>
            <person name="Yano M."/>
            <person name="Yuan Q."/>
            <person name="Ouyang S."/>
            <person name="Liu J."/>
            <person name="Jones K.M."/>
            <person name="Gansberger K."/>
            <person name="Moffat K."/>
            <person name="Hill J."/>
            <person name="Bera J."/>
            <person name="Fadrosh D."/>
            <person name="Jin S."/>
            <person name="Johri S."/>
            <person name="Kim M."/>
            <person name="Overton L."/>
            <person name="Reardon M."/>
            <person name="Tsitrin T."/>
            <person name="Vuong H."/>
            <person name="Weaver B."/>
            <person name="Ciecko A."/>
            <person name="Tallon L."/>
            <person name="Jackson J."/>
            <person name="Pai G."/>
            <person name="Aken S.V."/>
            <person name="Utterback T."/>
            <person name="Reidmuller S."/>
            <person name="Feldblyum T."/>
            <person name="Hsiao J."/>
            <person name="Zismann V."/>
            <person name="Iobst S."/>
            <person name="de Vazeille A.R."/>
            <person name="Buell C.R."/>
            <person name="Ying K."/>
            <person name="Li Y."/>
            <person name="Lu T."/>
            <person name="Huang Y."/>
            <person name="Zhao Q."/>
            <person name="Feng Q."/>
            <person name="Zhang L."/>
            <person name="Zhu J."/>
            <person name="Weng Q."/>
            <person name="Mu J."/>
            <person name="Lu Y."/>
            <person name="Fan D."/>
            <person name="Liu Y."/>
            <person name="Guan J."/>
            <person name="Zhang Y."/>
            <person name="Yu S."/>
            <person name="Liu X."/>
            <person name="Zhang Y."/>
            <person name="Hong G."/>
            <person name="Han B."/>
            <person name="Choisne N."/>
            <person name="Demange N."/>
            <person name="Orjeda G."/>
            <person name="Samain S."/>
            <person name="Cattolico L."/>
            <person name="Pelletier E."/>
            <person name="Couloux A."/>
            <person name="Segurens B."/>
            <person name="Wincker P."/>
            <person name="D'Hont A."/>
            <person name="Scarpelli C."/>
            <person name="Weissenbach J."/>
            <person name="Salanoubat M."/>
            <person name="Quetier F."/>
            <person name="Yu Y."/>
            <person name="Kim H.R."/>
            <person name="Rambo T."/>
            <person name="Currie J."/>
            <person name="Collura K."/>
            <person name="Luo M."/>
            <person name="Yang T."/>
            <person name="Ammiraju J.S.S."/>
            <person name="Engler F."/>
            <person name="Soderlund C."/>
            <person name="Wing R.A."/>
            <person name="Palmer L.E."/>
            <person name="de la Bastide M."/>
            <person name="Spiegel L."/>
            <person name="Nascimento L."/>
            <person name="Zutavern T."/>
            <person name="O'Shaughnessy A."/>
            <person name="Dike S."/>
            <person name="Dedhia N."/>
            <person name="Preston R."/>
            <person name="Balija V."/>
            <person name="McCombie W.R."/>
            <person name="Chow T."/>
            <person name="Chen H."/>
            <person name="Chung M."/>
            <person name="Chen C."/>
            <person name="Shaw J."/>
            <person name="Wu H."/>
            <person name="Hsiao K."/>
            <person name="Chao Y."/>
            <person name="Chu M."/>
            <person name="Cheng C."/>
            <person name="Hour A."/>
            <person name="Lee P."/>
            <person name="Lin S."/>
            <person name="Lin Y."/>
            <person name="Liou J."/>
            <person name="Liu S."/>
            <person name="Hsing Y."/>
            <person name="Raghuvanshi S."/>
            <person name="Mohanty A."/>
            <person name="Bharti A.K."/>
            <person name="Gaur A."/>
            <person name="Gupta V."/>
            <person name="Kumar D."/>
            <person name="Ravi V."/>
            <person name="Vij S."/>
            <person name="Kapur A."/>
            <person name="Khurana P."/>
            <person name="Khurana P."/>
            <person name="Khurana J.P."/>
            <person name="Tyagi A.K."/>
            <person name="Gaikwad K."/>
            <person name="Singh A."/>
            <person name="Dalal V."/>
            <person name="Srivastava S."/>
            <person name="Dixit A."/>
            <person name="Pal A.K."/>
            <person name="Ghazi I.A."/>
            <person name="Yadav M."/>
            <person name="Pandit A."/>
            <person name="Bhargava A."/>
            <person name="Sureshbabu K."/>
            <person name="Batra K."/>
            <person name="Sharma T.R."/>
            <person name="Mohapatra T."/>
            <person name="Singh N.K."/>
            <person name="Messing J."/>
            <person name="Nelson A.B."/>
            <person name="Fuks G."/>
            <person name="Kavchok S."/>
            <person name="Keizer G."/>
            <person name="Linton E."/>
            <person name="Llaca V."/>
            <person name="Song R."/>
            <person name="Tanyolac B."/>
            <person name="Young S."/>
            <person name="Ho-Il K."/>
            <person name="Hahn J.H."/>
            <person name="Sangsakoo G."/>
            <person name="Vanavichit A."/>
            <person name="de Mattos Luiz.A.T."/>
            <person name="Zimmer P.D."/>
            <person name="Malone G."/>
            <person name="Dellagostin O."/>
            <person name="de Oliveira A.C."/>
            <person name="Bevan M."/>
            <person name="Bancroft I."/>
            <person name="Minx P."/>
            <person name="Cordum H."/>
            <person name="Wilson R."/>
            <person name="Cheng Z."/>
            <person name="Jin W."/>
            <person name="Jiang J."/>
            <person name="Leong S.A."/>
            <person name="Iwama H."/>
            <person name="Gojobori T."/>
            <person name="Itoh T."/>
            <person name="Niimura Y."/>
            <person name="Fujii Y."/>
            <person name="Habara T."/>
            <person name="Sakai H."/>
            <person name="Sato Y."/>
            <person name="Wilson G."/>
            <person name="Kumar K."/>
            <person name="McCouch S."/>
            <person name="Juretic N."/>
            <person name="Hoen D."/>
            <person name="Wright S."/>
            <person name="Bruskiewich R."/>
            <person name="Bureau T."/>
            <person name="Miyao A."/>
            <person name="Hirochika H."/>
            <person name="Nishikawa T."/>
            <person name="Kadowaki K."/>
            <person name="Sugiura M."/>
            <person name="Burr B."/>
            <person name="Sasaki T."/>
        </authorList>
    </citation>
    <scope>NUCLEOTIDE SEQUENCE [LARGE SCALE GENOMIC DNA]</scope>
    <source>
        <strain evidence="3">cv. Nipponbare</strain>
    </source>
</reference>
<reference evidence="3" key="4">
    <citation type="journal article" date="2008" name="Nucleic Acids Res.">
        <title>The rice annotation project database (RAP-DB): 2008 update.</title>
        <authorList>
            <consortium name="The rice annotation project (RAP)"/>
        </authorList>
    </citation>
    <scope>GENOME REANNOTATION</scope>
    <source>
        <strain evidence="3">cv. Nipponbare</strain>
    </source>
</reference>
<reference evidence="1" key="1">
    <citation type="submission" date="2002-02" db="EMBL/GenBank/DDBJ databases">
        <title>Oryza sativa nipponbare(GA3) genomic DNA, chromosome 2, PAC clone:P0470A03.</title>
        <authorList>
            <person name="Sasaki T."/>
            <person name="Matsumoto T."/>
            <person name="Yamamoto K."/>
        </authorList>
    </citation>
    <scope>NUCLEOTIDE SEQUENCE</scope>
</reference>
<reference evidence="2" key="2">
    <citation type="submission" date="2002-03" db="EMBL/GenBank/DDBJ databases">
        <title>Oryza sativa nipponbare(GA3) genomic DNA, chromosome 2, PAC clone:P0495C02.</title>
        <authorList>
            <person name="Sasaki T."/>
            <person name="Matsumoto T."/>
            <person name="Yamamoto K."/>
        </authorList>
    </citation>
    <scope>NUCLEOTIDE SEQUENCE</scope>
</reference>
<evidence type="ECO:0000313" key="3">
    <source>
        <dbReference type="Proteomes" id="UP000000763"/>
    </source>
</evidence>
<evidence type="ECO:0000313" key="2">
    <source>
        <dbReference type="EMBL" id="BAD25642.1"/>
    </source>
</evidence>
<dbReference type="EMBL" id="AP005003">
    <property type="protein sequence ID" value="BAD25642.1"/>
    <property type="molecule type" value="Genomic_DNA"/>
</dbReference>
<accession>Q6Z8B2</accession>
<sequence>MGFRHVDGEPTVTWWAPLVCAENAAAAVRTEKVVAREGGRRAWRGRPPASPERKLSITLGTNSAFAAGHLIRLLCRTDD</sequence>
<dbReference type="Proteomes" id="UP000000763">
    <property type="component" value="Chromosome 2"/>
</dbReference>